<comment type="caution">
    <text evidence="6">The sequence shown here is derived from an EMBL/GenBank/DDBJ whole genome shotgun (WGS) entry which is preliminary data.</text>
</comment>
<dbReference type="EMBL" id="JAERUA010000015">
    <property type="protein sequence ID" value="KAI1890088.1"/>
    <property type="molecule type" value="Genomic_DNA"/>
</dbReference>
<dbReference type="PROSITE" id="PS00122">
    <property type="entry name" value="CARBOXYLESTERASE_B_1"/>
    <property type="match status" value="1"/>
</dbReference>
<dbReference type="SUPFAM" id="SSF53474">
    <property type="entry name" value="alpha/beta-Hydrolases"/>
    <property type="match status" value="1"/>
</dbReference>
<dbReference type="InterPro" id="IPR050309">
    <property type="entry name" value="Type-B_Carboxylest/Lipase"/>
</dbReference>
<dbReference type="OrthoDB" id="3200163at2759"/>
<evidence type="ECO:0000256" key="3">
    <source>
        <dbReference type="ARBA" id="ARBA00023157"/>
    </source>
</evidence>
<protein>
    <recommendedName>
        <fullName evidence="4">Carboxylic ester hydrolase</fullName>
        <ecNumber evidence="4">3.1.1.-</ecNumber>
    </recommendedName>
</protein>
<reference evidence="6" key="1">
    <citation type="submission" date="2021-01" db="EMBL/GenBank/DDBJ databases">
        <authorList>
            <person name="Zahm M."/>
            <person name="Roques C."/>
            <person name="Cabau C."/>
            <person name="Klopp C."/>
            <person name="Donnadieu C."/>
            <person name="Jouanno E."/>
            <person name="Lampietro C."/>
            <person name="Louis A."/>
            <person name="Herpin A."/>
            <person name="Echchiki A."/>
            <person name="Berthelot C."/>
            <person name="Parey E."/>
            <person name="Roest-Crollius H."/>
            <person name="Braasch I."/>
            <person name="Postlethwait J."/>
            <person name="Bobe J."/>
            <person name="Montfort J."/>
            <person name="Bouchez O."/>
            <person name="Begum T."/>
            <person name="Mejri S."/>
            <person name="Adams A."/>
            <person name="Chen W.-J."/>
            <person name="Guiguen Y."/>
        </authorList>
    </citation>
    <scope>NUCLEOTIDE SEQUENCE</scope>
    <source>
        <tissue evidence="6">Blood</tissue>
    </source>
</reference>
<dbReference type="PROSITE" id="PS00941">
    <property type="entry name" value="CARBOXYLESTERASE_B_2"/>
    <property type="match status" value="1"/>
</dbReference>
<keyword evidence="3" id="KW-1015">Disulfide bond</keyword>
<feature type="domain" description="Carboxylesterase type B" evidence="5">
    <location>
        <begin position="4"/>
        <end position="517"/>
    </location>
</feature>
<dbReference type="AlphaFoldDB" id="A0A8T3D616"/>
<evidence type="ECO:0000256" key="4">
    <source>
        <dbReference type="RuleBase" id="RU361235"/>
    </source>
</evidence>
<dbReference type="Pfam" id="PF00135">
    <property type="entry name" value="COesterase"/>
    <property type="match status" value="1"/>
</dbReference>
<dbReference type="CDD" id="cd00312">
    <property type="entry name" value="Esterase_lipase"/>
    <property type="match status" value="1"/>
</dbReference>
<organism evidence="6 7">
    <name type="scientific">Albula goreensis</name>
    <dbReference type="NCBI Taxonomy" id="1534307"/>
    <lineage>
        <taxon>Eukaryota</taxon>
        <taxon>Metazoa</taxon>
        <taxon>Chordata</taxon>
        <taxon>Craniata</taxon>
        <taxon>Vertebrata</taxon>
        <taxon>Euteleostomi</taxon>
        <taxon>Actinopterygii</taxon>
        <taxon>Neopterygii</taxon>
        <taxon>Teleostei</taxon>
        <taxon>Albuliformes</taxon>
        <taxon>Albulidae</taxon>
        <taxon>Albula</taxon>
    </lineage>
</organism>
<keyword evidence="2 4" id="KW-0378">Hydrolase</keyword>
<gene>
    <name evidence="6" type="ORF">AGOR_G00169620</name>
</gene>
<evidence type="ECO:0000259" key="5">
    <source>
        <dbReference type="Pfam" id="PF00135"/>
    </source>
</evidence>
<accession>A0A8T3D616</accession>
<evidence type="ECO:0000313" key="6">
    <source>
        <dbReference type="EMBL" id="KAI1890088.1"/>
    </source>
</evidence>
<dbReference type="EC" id="3.1.1.-" evidence="4"/>
<comment type="similarity">
    <text evidence="1 4">Belongs to the type-B carboxylesterase/lipase family.</text>
</comment>
<dbReference type="FunFam" id="3.40.50.1820:FF:000011">
    <property type="entry name" value="Carboxylic ester hydrolase"/>
    <property type="match status" value="1"/>
</dbReference>
<keyword evidence="7" id="KW-1185">Reference proteome</keyword>
<dbReference type="Proteomes" id="UP000829720">
    <property type="component" value="Unassembled WGS sequence"/>
</dbReference>
<dbReference type="InterPro" id="IPR029058">
    <property type="entry name" value="AB_hydrolase_fold"/>
</dbReference>
<evidence type="ECO:0000256" key="1">
    <source>
        <dbReference type="ARBA" id="ARBA00005964"/>
    </source>
</evidence>
<evidence type="ECO:0000313" key="7">
    <source>
        <dbReference type="Proteomes" id="UP000829720"/>
    </source>
</evidence>
<dbReference type="InterPro" id="IPR019819">
    <property type="entry name" value="Carboxylesterase_B_CS"/>
</dbReference>
<sequence length="538" mass="59019">MLGPVVTLRSGSLRGTYVNVKGKQNGANAYLGVPFAKPPVGSLRLAPPVPAEPWEGERDATQQPKMCLQDTKMVEDLLKLVSMQMDVPDISEDCLYLNIYVPAAAKENSKLPVMVWIHGGGLVLGAASMYDGSVLAAYQNVVVVGIQYRLGILGFFSTGDEHSPGNYGLLDQVAALQWVQENIHYFGGDPGLVTIFGESAGGVSVSLQLLSPLASGLFHHAIAESGTAVMDAVLSPDPLPIAQIVGNMSGCDITSPKTIVDCIMQLPAEDIINNSEKLKMVQFGASTDGVFLPKSPEQLMKNREFTKVPFMTGITDLECCWLLSSFLAPPGWVDGMDREEVLSILSIFRPKDTDPRITELILDEYLGTSGDRIANRDGYIELMGDLIFNIPAIQTANYHRDAGVPVYLYEFQHAPSILRKKRPSFTKSDHGDDVPFVFGMCFSDGHIKLQSEEVICTEEEKQLALTVMEYWGNFARTGSPNGAGLVEWPLYGEKEEYLGLGLQQRPGRKLKAKHFTFMTQTLPEKIQALQEEKEHSEL</sequence>
<proteinExistence type="inferred from homology"/>
<name>A0A8T3D616_9TELE</name>
<evidence type="ECO:0000256" key="2">
    <source>
        <dbReference type="ARBA" id="ARBA00022801"/>
    </source>
</evidence>
<dbReference type="InterPro" id="IPR002018">
    <property type="entry name" value="CarbesteraseB"/>
</dbReference>
<dbReference type="GO" id="GO:0016787">
    <property type="term" value="F:hydrolase activity"/>
    <property type="evidence" value="ECO:0007669"/>
    <property type="project" value="UniProtKB-KW"/>
</dbReference>
<dbReference type="InterPro" id="IPR019826">
    <property type="entry name" value="Carboxylesterase_B_AS"/>
</dbReference>
<dbReference type="PANTHER" id="PTHR11559">
    <property type="entry name" value="CARBOXYLESTERASE"/>
    <property type="match status" value="1"/>
</dbReference>
<dbReference type="Gene3D" id="3.40.50.1820">
    <property type="entry name" value="alpha/beta hydrolase"/>
    <property type="match status" value="1"/>
</dbReference>